<protein>
    <submittedName>
        <fullName evidence="2">Uncharacterized protein</fullName>
    </submittedName>
</protein>
<dbReference type="AlphaFoldDB" id="A0A016RTF5"/>
<evidence type="ECO:0000256" key="1">
    <source>
        <dbReference type="SAM" id="MobiDB-lite"/>
    </source>
</evidence>
<sequence length="398" mass="43732">MKKSEGQGAYRRSSASRSREVPPIREKVELRFIEKQDRERPHSMSGYIPHVTSEKEEQDGLLGAAPTTGEAVRNLDFGIGELAEEFATLSTLTPPPTPASVSSISEVNCVNAAGAAGPELEVVDDAPSRSVNPPSQSRGLLPTPPRLPNNFSPLGFATVGGPIHTFSPSYRPHGNNTQPIAIPNSNTTNAQSNHALASSDSSSSSGVSPTTPTSVSSSNSDSSPPIKQQPSRLVRRFQYWCRVLQMRRRHPMCRYCYERYVYMCLDLRQPIPAVHDRGMWHGHNMRERGMVTVQTTISLLHQFYVEKIQCSGLGCTLRQVRIISDNRSVRSDTVHADGTLKGRRSLDCSAPLARISMENPQVTTACGPRTPFSACYRRERCPIARLTSNARGSHAKII</sequence>
<feature type="compositionally biased region" description="Low complexity" evidence="1">
    <location>
        <begin position="198"/>
        <end position="225"/>
    </location>
</feature>
<accession>A0A016RTF5</accession>
<feature type="region of interest" description="Disordered" evidence="1">
    <location>
        <begin position="121"/>
        <end position="153"/>
    </location>
</feature>
<feature type="region of interest" description="Disordered" evidence="1">
    <location>
        <begin position="1"/>
        <end position="26"/>
    </location>
</feature>
<dbReference type="OrthoDB" id="5864971at2759"/>
<comment type="caution">
    <text evidence="2">The sequence shown here is derived from an EMBL/GenBank/DDBJ whole genome shotgun (WGS) entry which is preliminary data.</text>
</comment>
<feature type="compositionally biased region" description="Polar residues" evidence="1">
    <location>
        <begin position="174"/>
        <end position="196"/>
    </location>
</feature>
<dbReference type="EMBL" id="JARK01001723">
    <property type="protein sequence ID" value="EYB81274.1"/>
    <property type="molecule type" value="Genomic_DNA"/>
</dbReference>
<evidence type="ECO:0000313" key="3">
    <source>
        <dbReference type="Proteomes" id="UP000024635"/>
    </source>
</evidence>
<evidence type="ECO:0000313" key="2">
    <source>
        <dbReference type="EMBL" id="EYB81274.1"/>
    </source>
</evidence>
<keyword evidence="3" id="KW-1185">Reference proteome</keyword>
<feature type="compositionally biased region" description="Basic and acidic residues" evidence="1">
    <location>
        <begin position="17"/>
        <end position="26"/>
    </location>
</feature>
<proteinExistence type="predicted"/>
<reference evidence="3" key="1">
    <citation type="journal article" date="2015" name="Nat. Genet.">
        <title>The genome and transcriptome of the zoonotic hookworm Ancylostoma ceylanicum identify infection-specific gene families.</title>
        <authorList>
            <person name="Schwarz E.M."/>
            <person name="Hu Y."/>
            <person name="Antoshechkin I."/>
            <person name="Miller M.M."/>
            <person name="Sternberg P.W."/>
            <person name="Aroian R.V."/>
        </authorList>
    </citation>
    <scope>NUCLEOTIDE SEQUENCE</scope>
    <source>
        <strain evidence="3">HY135</strain>
    </source>
</reference>
<feature type="region of interest" description="Disordered" evidence="1">
    <location>
        <begin position="165"/>
        <end position="230"/>
    </location>
</feature>
<organism evidence="2 3">
    <name type="scientific">Ancylostoma ceylanicum</name>
    <dbReference type="NCBI Taxonomy" id="53326"/>
    <lineage>
        <taxon>Eukaryota</taxon>
        <taxon>Metazoa</taxon>
        <taxon>Ecdysozoa</taxon>
        <taxon>Nematoda</taxon>
        <taxon>Chromadorea</taxon>
        <taxon>Rhabditida</taxon>
        <taxon>Rhabditina</taxon>
        <taxon>Rhabditomorpha</taxon>
        <taxon>Strongyloidea</taxon>
        <taxon>Ancylostomatidae</taxon>
        <taxon>Ancylostomatinae</taxon>
        <taxon>Ancylostoma</taxon>
    </lineage>
</organism>
<feature type="compositionally biased region" description="Polar residues" evidence="1">
    <location>
        <begin position="129"/>
        <end position="138"/>
    </location>
</feature>
<dbReference type="Proteomes" id="UP000024635">
    <property type="component" value="Unassembled WGS sequence"/>
</dbReference>
<name>A0A016RTF5_9BILA</name>
<gene>
    <name evidence="2" type="primary">Acey_s0387.g449</name>
    <name evidence="2" type="ORF">Y032_0387g449</name>
</gene>